<dbReference type="HOGENOM" id="CLU_499423_0_0_9"/>
<dbReference type="GO" id="GO:0016020">
    <property type="term" value="C:membrane"/>
    <property type="evidence" value="ECO:0007669"/>
    <property type="project" value="InterPro"/>
</dbReference>
<dbReference type="EMBL" id="CP002736">
    <property type="protein sequence ID" value="AEF94276.1"/>
    <property type="molecule type" value="Genomic_DNA"/>
</dbReference>
<dbReference type="Pfam" id="PF07730">
    <property type="entry name" value="HisKA_3"/>
    <property type="match status" value="1"/>
</dbReference>
<dbReference type="InterPro" id="IPR000014">
    <property type="entry name" value="PAS"/>
</dbReference>
<evidence type="ECO:0000313" key="11">
    <source>
        <dbReference type="EMBL" id="AEF94276.1"/>
    </source>
</evidence>
<evidence type="ECO:0000313" key="12">
    <source>
        <dbReference type="Proteomes" id="UP000009226"/>
    </source>
</evidence>
<dbReference type="KEGG" id="dca:Desca_1420"/>
<keyword evidence="3" id="KW-0597">Phosphoprotein</keyword>
<gene>
    <name evidence="11" type="ordered locus">Desca_1420</name>
</gene>
<keyword evidence="8" id="KW-0902">Two-component regulatory system</keyword>
<name>F6B5F5_DESCC</name>
<dbReference type="SMART" id="SM00091">
    <property type="entry name" value="PAS"/>
    <property type="match status" value="1"/>
</dbReference>
<dbReference type="Pfam" id="PF00989">
    <property type="entry name" value="PAS"/>
    <property type="match status" value="1"/>
</dbReference>
<dbReference type="RefSeq" id="WP_013810177.1">
    <property type="nucleotide sequence ID" value="NC_015565.1"/>
</dbReference>
<dbReference type="GO" id="GO:0006355">
    <property type="term" value="P:regulation of DNA-templated transcription"/>
    <property type="evidence" value="ECO:0007669"/>
    <property type="project" value="InterPro"/>
</dbReference>
<keyword evidence="7" id="KW-0067">ATP-binding</keyword>
<dbReference type="Pfam" id="PF02518">
    <property type="entry name" value="HATPase_c"/>
    <property type="match status" value="1"/>
</dbReference>
<dbReference type="InterPro" id="IPR036890">
    <property type="entry name" value="HATPase_C_sf"/>
</dbReference>
<comment type="catalytic activity">
    <reaction evidence="1">
        <text>ATP + protein L-histidine = ADP + protein N-phospho-L-histidine.</text>
        <dbReference type="EC" id="2.7.13.3"/>
    </reaction>
</comment>
<organism evidence="11 12">
    <name type="scientific">Desulfotomaculum nigrificans (strain DSM 14880 / VKM B-2319 / CO-1-SRB)</name>
    <name type="common">Desulfotomaculum carboxydivorans</name>
    <dbReference type="NCBI Taxonomy" id="868595"/>
    <lineage>
        <taxon>Bacteria</taxon>
        <taxon>Bacillati</taxon>
        <taxon>Bacillota</taxon>
        <taxon>Clostridia</taxon>
        <taxon>Eubacteriales</taxon>
        <taxon>Desulfotomaculaceae</taxon>
        <taxon>Desulfotomaculum</taxon>
    </lineage>
</organism>
<protein>
    <recommendedName>
        <fullName evidence="2">histidine kinase</fullName>
        <ecNumber evidence="2">2.7.13.3</ecNumber>
    </recommendedName>
</protein>
<keyword evidence="5" id="KW-0547">Nucleotide-binding</keyword>
<dbReference type="PANTHER" id="PTHR24421:SF10">
    <property type="entry name" value="NITRATE_NITRITE SENSOR PROTEIN NARQ"/>
    <property type="match status" value="1"/>
</dbReference>
<dbReference type="STRING" id="868595.Desca_1420"/>
<dbReference type="InterPro" id="IPR003594">
    <property type="entry name" value="HATPase_dom"/>
</dbReference>
<dbReference type="AlphaFoldDB" id="F6B5F5"/>
<keyword evidence="9" id="KW-1133">Transmembrane helix</keyword>
<keyword evidence="12" id="KW-1185">Reference proteome</keyword>
<dbReference type="InterPro" id="IPR050482">
    <property type="entry name" value="Sensor_HK_TwoCompSys"/>
</dbReference>
<dbReference type="SUPFAM" id="SSF55874">
    <property type="entry name" value="ATPase domain of HSP90 chaperone/DNA topoisomerase II/histidine kinase"/>
    <property type="match status" value="1"/>
</dbReference>
<dbReference type="Gene3D" id="1.20.5.1930">
    <property type="match status" value="1"/>
</dbReference>
<evidence type="ECO:0000259" key="10">
    <source>
        <dbReference type="PROSITE" id="PS50112"/>
    </source>
</evidence>
<evidence type="ECO:0000256" key="7">
    <source>
        <dbReference type="ARBA" id="ARBA00022840"/>
    </source>
</evidence>
<dbReference type="SUPFAM" id="SSF55785">
    <property type="entry name" value="PYP-like sensor domain (PAS domain)"/>
    <property type="match status" value="1"/>
</dbReference>
<dbReference type="CDD" id="cd00130">
    <property type="entry name" value="PAS"/>
    <property type="match status" value="1"/>
</dbReference>
<evidence type="ECO:0000256" key="2">
    <source>
        <dbReference type="ARBA" id="ARBA00012438"/>
    </source>
</evidence>
<dbReference type="PROSITE" id="PS50112">
    <property type="entry name" value="PAS"/>
    <property type="match status" value="1"/>
</dbReference>
<dbReference type="Gene3D" id="3.30.565.10">
    <property type="entry name" value="Histidine kinase-like ATPase, C-terminal domain"/>
    <property type="match status" value="1"/>
</dbReference>
<evidence type="ECO:0000256" key="3">
    <source>
        <dbReference type="ARBA" id="ARBA00022553"/>
    </source>
</evidence>
<keyword evidence="9" id="KW-0812">Transmembrane</keyword>
<evidence type="ECO:0000256" key="6">
    <source>
        <dbReference type="ARBA" id="ARBA00022777"/>
    </source>
</evidence>
<evidence type="ECO:0000256" key="4">
    <source>
        <dbReference type="ARBA" id="ARBA00022679"/>
    </source>
</evidence>
<proteinExistence type="predicted"/>
<keyword evidence="9" id="KW-0472">Membrane</keyword>
<feature type="domain" description="PAS" evidence="10">
    <location>
        <begin position="207"/>
        <end position="279"/>
    </location>
</feature>
<dbReference type="GO" id="GO:0000155">
    <property type="term" value="F:phosphorelay sensor kinase activity"/>
    <property type="evidence" value="ECO:0007669"/>
    <property type="project" value="InterPro"/>
</dbReference>
<evidence type="ECO:0000256" key="5">
    <source>
        <dbReference type="ARBA" id="ARBA00022741"/>
    </source>
</evidence>
<dbReference type="Gene3D" id="3.30.450.20">
    <property type="entry name" value="PAS domain"/>
    <property type="match status" value="1"/>
</dbReference>
<keyword evidence="6 11" id="KW-0418">Kinase</keyword>
<dbReference type="SMART" id="SM00387">
    <property type="entry name" value="HATPase_c"/>
    <property type="match status" value="1"/>
</dbReference>
<dbReference type="PANTHER" id="PTHR24421">
    <property type="entry name" value="NITRATE/NITRITE SENSOR PROTEIN NARX-RELATED"/>
    <property type="match status" value="1"/>
</dbReference>
<evidence type="ECO:0000256" key="8">
    <source>
        <dbReference type="ARBA" id="ARBA00023012"/>
    </source>
</evidence>
<keyword evidence="4" id="KW-0808">Transferase</keyword>
<accession>F6B5F5</accession>
<dbReference type="GO" id="GO:0005524">
    <property type="term" value="F:ATP binding"/>
    <property type="evidence" value="ECO:0007669"/>
    <property type="project" value="UniProtKB-KW"/>
</dbReference>
<dbReference type="NCBIfam" id="TIGR00229">
    <property type="entry name" value="sensory_box"/>
    <property type="match status" value="1"/>
</dbReference>
<feature type="transmembrane region" description="Helical" evidence="9">
    <location>
        <begin position="177"/>
        <end position="194"/>
    </location>
</feature>
<dbReference type="InterPro" id="IPR035965">
    <property type="entry name" value="PAS-like_dom_sf"/>
</dbReference>
<dbReference type="InterPro" id="IPR011712">
    <property type="entry name" value="Sig_transdc_His_kin_sub3_dim/P"/>
</dbReference>
<dbReference type="GO" id="GO:0046983">
    <property type="term" value="F:protein dimerization activity"/>
    <property type="evidence" value="ECO:0007669"/>
    <property type="project" value="InterPro"/>
</dbReference>
<dbReference type="InterPro" id="IPR013767">
    <property type="entry name" value="PAS_fold"/>
</dbReference>
<evidence type="ECO:0000256" key="9">
    <source>
        <dbReference type="SAM" id="Phobius"/>
    </source>
</evidence>
<dbReference type="Proteomes" id="UP000009226">
    <property type="component" value="Chromosome"/>
</dbReference>
<evidence type="ECO:0000256" key="1">
    <source>
        <dbReference type="ARBA" id="ARBA00000085"/>
    </source>
</evidence>
<dbReference type="CDD" id="cd16917">
    <property type="entry name" value="HATPase_UhpB-NarQ-NarX-like"/>
    <property type="match status" value="1"/>
</dbReference>
<dbReference type="eggNOG" id="COG4585">
    <property type="taxonomic scope" value="Bacteria"/>
</dbReference>
<dbReference type="EC" id="2.7.13.3" evidence="2"/>
<sequence>MISKNKLRLILILLGLVLLSALLLLFDSYNSARKLKEFEQYSEQMSVYNKLADDIFNLTVKGEDYILHPNPQNLDEFRELGATVTDHELELFNTSKGSNKQQLSNLMETTKTFLSFIEKEVVSVIQSRHSNNLEYIYLQQRNQEFIQKLRTDANLLSLATQKEVNEYFQTIIIKKSYKAAFLLVIMLLAMALLFRETLKLIKKLLIEYSYLDKLAKSSKSAVIMVDKFGNLKYFNKAAQELFSLGEEVLTGKNLSDIPVLYPHLQNVTEPLYEVIMHQKELLKNPVNYLFVGQKLQLMVDYMPVFWDNRLLGALLTANRVEAHKDKYILLDTLETERKRISIEIHDWIGRYMSTIIHSLDYILRQHDIVHGELRDNLLALRAHCQNSAIEMRGIMNDIHPYLIDKVGLISALESYIVTFEKLNNIKVYIFYQDRSLKIKKKDEIILYRIIQEALSNVVKHSKATEVDVHFTVSHDILRIEIEDNGGFSGEFAAGKGLWGMKERAKLIGGDISIDQSESGFCVIINVPLISGGQPNGKDKSDVN</sequence>
<reference evidence="11" key="1">
    <citation type="submission" date="2011-05" db="EMBL/GenBank/DDBJ databases">
        <title>Complete sequence of Desulfotomaculum carboxydivorans CO-1-SRB.</title>
        <authorList>
            <consortium name="US DOE Joint Genome Institute"/>
            <person name="Lucas S."/>
            <person name="Han J."/>
            <person name="Lapidus A."/>
            <person name="Cheng J.-F."/>
            <person name="Goodwin L."/>
            <person name="Pitluck S."/>
            <person name="Peters L."/>
            <person name="Mikhailova N."/>
            <person name="Lu M."/>
            <person name="Han C."/>
            <person name="Tapia R."/>
            <person name="Land M."/>
            <person name="Hauser L."/>
            <person name="Kyrpides N."/>
            <person name="Ivanova N."/>
            <person name="Pagani I."/>
            <person name="Stams A."/>
            <person name="Plugge C."/>
            <person name="Muyzer G."/>
            <person name="Kuever J."/>
            <person name="Parshina S."/>
            <person name="Ivanova A."/>
            <person name="Nazina T."/>
            <person name="Woyke T."/>
        </authorList>
    </citation>
    <scope>NUCLEOTIDE SEQUENCE [LARGE SCALE GENOMIC DNA]</scope>
    <source>
        <strain evidence="11">CO-1-SRB</strain>
    </source>
</reference>